<evidence type="ECO:0000256" key="10">
    <source>
        <dbReference type="SAM" id="MobiDB-lite"/>
    </source>
</evidence>
<dbReference type="InterPro" id="IPR043502">
    <property type="entry name" value="DNA/RNA_pol_sf"/>
</dbReference>
<dbReference type="Gene3D" id="3.30.420.10">
    <property type="entry name" value="Ribonuclease H-like superfamily/Ribonuclease H"/>
    <property type="match status" value="1"/>
</dbReference>
<dbReference type="GO" id="GO:0015074">
    <property type="term" value="P:DNA integration"/>
    <property type="evidence" value="ECO:0007669"/>
    <property type="project" value="InterPro"/>
</dbReference>
<dbReference type="GO" id="GO:0003723">
    <property type="term" value="F:RNA binding"/>
    <property type="evidence" value="ECO:0007669"/>
    <property type="project" value="UniProtKB-KW"/>
</dbReference>
<dbReference type="InterPro" id="IPR012337">
    <property type="entry name" value="RNaseH-like_sf"/>
</dbReference>
<evidence type="ECO:0000313" key="12">
    <source>
        <dbReference type="EMBL" id="PSK37539.1"/>
    </source>
</evidence>
<evidence type="ECO:0000256" key="1">
    <source>
        <dbReference type="ARBA" id="ARBA00000077"/>
    </source>
</evidence>
<evidence type="ECO:0000256" key="9">
    <source>
        <dbReference type="SAM" id="Coils"/>
    </source>
</evidence>
<evidence type="ECO:0000256" key="4">
    <source>
        <dbReference type="ARBA" id="ARBA00022490"/>
    </source>
</evidence>
<keyword evidence="13" id="KW-1185">Reference proteome</keyword>
<keyword evidence="6" id="KW-0539">Nucleus</keyword>
<dbReference type="GO" id="GO:0005634">
    <property type="term" value="C:nucleus"/>
    <property type="evidence" value="ECO:0007669"/>
    <property type="project" value="UniProtKB-SubCell"/>
</dbReference>
<dbReference type="RefSeq" id="XP_024713074.1">
    <property type="nucleotide sequence ID" value="XM_024858587.1"/>
</dbReference>
<dbReference type="PROSITE" id="PS50994">
    <property type="entry name" value="INTEGRASE"/>
    <property type="match status" value="1"/>
</dbReference>
<evidence type="ECO:0000256" key="6">
    <source>
        <dbReference type="ARBA" id="ARBA00023242"/>
    </source>
</evidence>
<dbReference type="GO" id="GO:0004523">
    <property type="term" value="F:RNA-DNA hybrid ribonuclease activity"/>
    <property type="evidence" value="ECO:0007669"/>
    <property type="project" value="UniProtKB-EC"/>
</dbReference>
<protein>
    <recommendedName>
        <fullName evidence="11">Integrase catalytic domain-containing protein</fullName>
    </recommendedName>
</protein>
<dbReference type="InterPro" id="IPR036397">
    <property type="entry name" value="RNaseH_sf"/>
</dbReference>
<keyword evidence="9" id="KW-0175">Coiled coil</keyword>
<dbReference type="PANTHER" id="PTHR11439:SF463">
    <property type="entry name" value="REVERSE TRANSCRIPTASE TY1_COPIA-TYPE DOMAIN-CONTAINING PROTEIN"/>
    <property type="match status" value="1"/>
</dbReference>
<feature type="compositionally biased region" description="Basic and acidic residues" evidence="10">
    <location>
        <begin position="644"/>
        <end position="656"/>
    </location>
</feature>
<keyword evidence="5" id="KW-0694">RNA-binding</keyword>
<accession>A0A2P7YNK9</accession>
<keyword evidence="4" id="KW-0963">Cytoplasm</keyword>
<comment type="function">
    <text evidence="8">Integrase (IN) targets the VLP to the nucleus, where a subparticle preintegration complex (PIC) containing at least integrase and the newly synthesized dsDNA copy of the retrotransposon must transit the nuclear membrane. Once in the nucleus, integrase performs the integration of the dsDNA into the host genome.</text>
</comment>
<evidence type="ECO:0000256" key="3">
    <source>
        <dbReference type="ARBA" id="ARBA00004496"/>
    </source>
</evidence>
<dbReference type="InterPro" id="IPR001584">
    <property type="entry name" value="Integrase_cat-core"/>
</dbReference>
<evidence type="ECO:0000256" key="8">
    <source>
        <dbReference type="ARBA" id="ARBA00025615"/>
    </source>
</evidence>
<evidence type="ECO:0000259" key="11">
    <source>
        <dbReference type="PROSITE" id="PS50994"/>
    </source>
</evidence>
<sequence>MNYFLSYLDPAYKSSVVSQDLLREDTESAERTKYEVRVPFKLEYKCDIIWWIVKLETAANHALDVDTKNYIWEYFKDPETAGAIFARHDSRTKKAIKNNAQKFIAIITTENFILKNVITEKEPVKTLPLFRKWLVEKGTKFNNGDLREAITRWSSQYEKCKDPKLYHSVADISLFIASHTFDNDITILLLREGNLGANKKQEVINGQLKLRKDEVLDVFNNCFHYREKEYELPTAGSLVTSIDQREVLKDAIDIDDDDNDRANYHLTNEEKIIEFVWDSGSPIHIISDLTLLYDFEKRSTTVSGLGGGTEISPGFGKMDVRTIYGKSTTLDEVYYLPNSTNIISGQRSLPWIYDQDIQMLFDRKLRVLSSRIPDKPHHIYVALKCKIQSQDQTDLRHLIMISESDMRQAFRTYQVNLRGYDWLSKLDYNAKDLAIHLMLGHPSYQQYNKIRDLHNNSDPPPKDPLPTIALDIRKYCRSCRIRTMTKSQAPRKGKGIGRANVTQPLQVIHVDLAGPIEPKGHNGEEYFVVAVDRYSGMIYVEVIIHKRYARKGLLQIMQRMQIDFPAHKVLEIRADNGNEFQSLRDETGETDIIVRDNIPIHTTTSTKPFVNQLIERHCDPARTLIHIQNRPYEYPSRYQSGTKKTKEPPELTKVDDPHLQPYLKLKEAELIQEQRAKEAAERNKALRKTIENEYHEQSQLSVPASLFDRLNTVLRKSSTTVSDQIKELQGARYLAPIPHGVTEEDEGQPPLKKPTLQAVSGPERDSSQLSLSAAGRSDRLQLQTSLPSPAEVAPSTMNDNHDKATAPRRITRSQAVKDPGFYRILLANPLPETYGNSARSLDRSTYDVQPCYSSARSLDQSTCDDAIDIPVLCIAPSSVYVLTVHVISEGIEESENYDFRHLLPEEQEDTVELRYKDGILQPVRKPAPETFREAVNRPTEEGWKEAIERELNSFEEHNTFEICNLPKGMEVMDSRWLFLNKSTGLAKARLVQDIYIIIVLYVDDMLIMGTSESEVVKTKDMLSKEVEITFQTNVKRFLGMSIDILKDKINVSLKDYISESFNDIKPNEKVKTPCSTAWKDHLLPTPDDELIEDPGEYRLLVGKLLFASTTVRYDIAFAVAVLSRYMAKPTKRQYAACVRVVQYLKSTEDFCLTYHKQTETNDINLEFFTDADWGGCPSDSKSISGFIARINDSPIYWRARGQKSVSQSTHEAEAIALSDTNKEAIWMKDLLVNSGDWNQQHETTIYSDNESLIKALARTDYYVSARTKHLRVDLAAIREGVKYENFIIKHMVFILKLN</sequence>
<dbReference type="STRING" id="418784.A0A2P7YNK9"/>
<dbReference type="CDD" id="cd09272">
    <property type="entry name" value="RNase_HI_RT_Ty1"/>
    <property type="match status" value="1"/>
</dbReference>
<dbReference type="Proteomes" id="UP000241107">
    <property type="component" value="Unassembled WGS sequence"/>
</dbReference>
<comment type="subcellular location">
    <subcellularLocation>
        <location evidence="3">Cytoplasm</location>
    </subcellularLocation>
    <subcellularLocation>
        <location evidence="2">Nucleus</location>
    </subcellularLocation>
</comment>
<dbReference type="GO" id="GO:0005737">
    <property type="term" value="C:cytoplasm"/>
    <property type="evidence" value="ECO:0007669"/>
    <property type="project" value="UniProtKB-SubCell"/>
</dbReference>
<feature type="coiled-coil region" evidence="9">
    <location>
        <begin position="663"/>
        <end position="696"/>
    </location>
</feature>
<dbReference type="GeneID" id="36566632"/>
<gene>
    <name evidence="12" type="ORF">C7M61_003243</name>
</gene>
<dbReference type="VEuPathDB" id="FungiDB:C7M61_003243"/>
<dbReference type="OrthoDB" id="3799035at2759"/>
<organism evidence="12 13">
    <name type="scientific">Candidozyma pseudohaemuli</name>
    <dbReference type="NCBI Taxonomy" id="418784"/>
    <lineage>
        <taxon>Eukaryota</taxon>
        <taxon>Fungi</taxon>
        <taxon>Dikarya</taxon>
        <taxon>Ascomycota</taxon>
        <taxon>Saccharomycotina</taxon>
        <taxon>Pichiomycetes</taxon>
        <taxon>Metschnikowiaceae</taxon>
        <taxon>Candidozyma</taxon>
    </lineage>
</organism>
<comment type="function">
    <text evidence="7">Reverse transcriptase/ribonuclease H (RT) is a multifunctional enzyme that catalyzes the conversion of the retro-elements RNA genome into dsDNA within the VLP. The enzyme displays a DNA polymerase activity that can copy either DNA or RNA templates, and a ribonuclease H (RNase H) activity that cleaves the RNA strand of RNA-DNA heteroduplexes during plus-strand synthesis and hydrolyzes RNA primers. The conversion leads to a linear dsDNA copy of the retrotransposon that includes long terminal repeats (LTRs) at both ends.</text>
</comment>
<dbReference type="PANTHER" id="PTHR11439">
    <property type="entry name" value="GAG-POL-RELATED RETROTRANSPOSON"/>
    <property type="match status" value="1"/>
</dbReference>
<reference evidence="12 13" key="1">
    <citation type="submission" date="2018-03" db="EMBL/GenBank/DDBJ databases">
        <title>Candida pseudohaemulonii genome assembly and annotation.</title>
        <authorList>
            <person name="Munoz J.F."/>
            <person name="Gade L.G."/>
            <person name="Chow N.A."/>
            <person name="Litvintseva A.P."/>
            <person name="Loparev V.N."/>
            <person name="Cuomo C.A."/>
        </authorList>
    </citation>
    <scope>NUCLEOTIDE SEQUENCE [LARGE SCALE GENOMIC DNA]</scope>
    <source>
        <strain evidence="12 13">B12108</strain>
    </source>
</reference>
<dbReference type="EMBL" id="PYFQ01000008">
    <property type="protein sequence ID" value="PSK37539.1"/>
    <property type="molecule type" value="Genomic_DNA"/>
</dbReference>
<feature type="domain" description="Integrase catalytic" evidence="11">
    <location>
        <begin position="500"/>
        <end position="616"/>
    </location>
</feature>
<proteinExistence type="predicted"/>
<dbReference type="SUPFAM" id="SSF53098">
    <property type="entry name" value="Ribonuclease H-like"/>
    <property type="match status" value="1"/>
</dbReference>
<feature type="region of interest" description="Disordered" evidence="10">
    <location>
        <begin position="740"/>
        <end position="812"/>
    </location>
</feature>
<feature type="region of interest" description="Disordered" evidence="10">
    <location>
        <begin position="635"/>
        <end position="656"/>
    </location>
</feature>
<evidence type="ECO:0000256" key="5">
    <source>
        <dbReference type="ARBA" id="ARBA00022884"/>
    </source>
</evidence>
<evidence type="ECO:0000256" key="7">
    <source>
        <dbReference type="ARBA" id="ARBA00025590"/>
    </source>
</evidence>
<name>A0A2P7YNK9_9ASCO</name>
<comment type="caution">
    <text evidence="12">The sequence shown here is derived from an EMBL/GenBank/DDBJ whole genome shotgun (WGS) entry which is preliminary data.</text>
</comment>
<evidence type="ECO:0000256" key="2">
    <source>
        <dbReference type="ARBA" id="ARBA00004123"/>
    </source>
</evidence>
<comment type="catalytic activity">
    <reaction evidence="1">
        <text>Endonucleolytic cleavage to 5'-phosphomonoester.</text>
        <dbReference type="EC" id="3.1.26.4"/>
    </reaction>
</comment>
<dbReference type="SUPFAM" id="SSF56672">
    <property type="entry name" value="DNA/RNA polymerases"/>
    <property type="match status" value="1"/>
</dbReference>
<evidence type="ECO:0000313" key="13">
    <source>
        <dbReference type="Proteomes" id="UP000241107"/>
    </source>
</evidence>